<reference evidence="2" key="1">
    <citation type="submission" date="2023-11" db="EMBL/GenBank/DDBJ databases">
        <authorList>
            <person name="Alioto T."/>
            <person name="Alioto T."/>
            <person name="Gomez Garrido J."/>
        </authorList>
    </citation>
    <scope>NUCLEOTIDE SEQUENCE</scope>
</reference>
<dbReference type="PANTHER" id="PTHR42085:SF1">
    <property type="entry name" value="F-BOX DOMAIN-CONTAINING PROTEIN"/>
    <property type="match status" value="1"/>
</dbReference>
<organism evidence="2 3">
    <name type="scientific">Lecanosticta acicola</name>
    <dbReference type="NCBI Taxonomy" id="111012"/>
    <lineage>
        <taxon>Eukaryota</taxon>
        <taxon>Fungi</taxon>
        <taxon>Dikarya</taxon>
        <taxon>Ascomycota</taxon>
        <taxon>Pezizomycotina</taxon>
        <taxon>Dothideomycetes</taxon>
        <taxon>Dothideomycetidae</taxon>
        <taxon>Mycosphaerellales</taxon>
        <taxon>Mycosphaerellaceae</taxon>
        <taxon>Lecanosticta</taxon>
    </lineage>
</organism>
<comment type="caution">
    <text evidence="2">The sequence shown here is derived from an EMBL/GenBank/DDBJ whole genome shotgun (WGS) entry which is preliminary data.</text>
</comment>
<evidence type="ECO:0000313" key="3">
    <source>
        <dbReference type="Proteomes" id="UP001296104"/>
    </source>
</evidence>
<protein>
    <submittedName>
        <fullName evidence="2">Uncharacterized protein</fullName>
    </submittedName>
</protein>
<gene>
    <name evidence="2" type="ORF">LECACI_7A004316</name>
</gene>
<evidence type="ECO:0000256" key="1">
    <source>
        <dbReference type="SAM" id="MobiDB-lite"/>
    </source>
</evidence>
<keyword evidence="3" id="KW-1185">Reference proteome</keyword>
<sequence length="278" mass="31067">MQLHSFFEHPTTRKAPLNPPSGQAKMDPTYIPQQADQSFPNSELQGGGTALSAANTTSRTQQEQGQTSTDMSTGLMDLPAEIRNAILADAYTVCDSNGDRKPITMRTLLLGHKPILTSMIVSKQFHAEAAPLFWGNNLFVIDSSSRTMRTPPPPKLIAWTRTASSRPAISQPTRINGVTRIPGIAILLPPQQYRHLIKRITLRVSPITRDAGIAEAGFLGRRWAVRRLSELGFRDLETVTFNFIYEEPNLICEKDYQDYVDASEIDSKEVKVEFLRTR</sequence>
<dbReference type="PANTHER" id="PTHR42085">
    <property type="entry name" value="F-BOX DOMAIN-CONTAINING PROTEIN"/>
    <property type="match status" value="1"/>
</dbReference>
<feature type="compositionally biased region" description="Polar residues" evidence="1">
    <location>
        <begin position="52"/>
        <end position="72"/>
    </location>
</feature>
<name>A0AAI8YYH6_9PEZI</name>
<feature type="compositionally biased region" description="Basic and acidic residues" evidence="1">
    <location>
        <begin position="1"/>
        <end position="11"/>
    </location>
</feature>
<dbReference type="Proteomes" id="UP001296104">
    <property type="component" value="Unassembled WGS sequence"/>
</dbReference>
<dbReference type="AlphaFoldDB" id="A0AAI8YYH6"/>
<feature type="region of interest" description="Disordered" evidence="1">
    <location>
        <begin position="1"/>
        <end position="73"/>
    </location>
</feature>
<dbReference type="InterPro" id="IPR038883">
    <property type="entry name" value="AN11006-like"/>
</dbReference>
<dbReference type="EMBL" id="CAVMBE010000023">
    <property type="protein sequence ID" value="CAK4006544.1"/>
    <property type="molecule type" value="Genomic_DNA"/>
</dbReference>
<accession>A0AAI8YYH6</accession>
<evidence type="ECO:0000313" key="2">
    <source>
        <dbReference type="EMBL" id="CAK4006544.1"/>
    </source>
</evidence>
<feature type="compositionally biased region" description="Polar residues" evidence="1">
    <location>
        <begin position="31"/>
        <end position="44"/>
    </location>
</feature>
<proteinExistence type="predicted"/>